<dbReference type="Gene3D" id="3.20.20.150">
    <property type="entry name" value="Divalent-metal-dependent TIM barrel enzymes"/>
    <property type="match status" value="1"/>
</dbReference>
<dbReference type="Proteomes" id="UP001190700">
    <property type="component" value="Unassembled WGS sequence"/>
</dbReference>
<name>A0AAE0FF11_9CHLO</name>
<dbReference type="SUPFAM" id="SSF51658">
    <property type="entry name" value="Xylose isomerase-like"/>
    <property type="match status" value="1"/>
</dbReference>
<accession>A0AAE0FF11</accession>
<dbReference type="InterPro" id="IPR036237">
    <property type="entry name" value="Xyl_isomerase-like_sf"/>
</dbReference>
<reference evidence="1 2" key="1">
    <citation type="journal article" date="2015" name="Genome Biol. Evol.">
        <title>Comparative Genomics of a Bacterivorous Green Alga Reveals Evolutionary Causalities and Consequences of Phago-Mixotrophic Mode of Nutrition.</title>
        <authorList>
            <person name="Burns J.A."/>
            <person name="Paasch A."/>
            <person name="Narechania A."/>
            <person name="Kim E."/>
        </authorList>
    </citation>
    <scope>NUCLEOTIDE SEQUENCE [LARGE SCALE GENOMIC DNA]</scope>
    <source>
        <strain evidence="1 2">PLY_AMNH</strain>
    </source>
</reference>
<dbReference type="EMBL" id="LGRX02019758">
    <property type="protein sequence ID" value="KAK3258171.1"/>
    <property type="molecule type" value="Genomic_DNA"/>
</dbReference>
<comment type="caution">
    <text evidence="1">The sequence shown here is derived from an EMBL/GenBank/DDBJ whole genome shotgun (WGS) entry which is preliminary data.</text>
</comment>
<dbReference type="AlphaFoldDB" id="A0AAE0FF11"/>
<organism evidence="1 2">
    <name type="scientific">Cymbomonas tetramitiformis</name>
    <dbReference type="NCBI Taxonomy" id="36881"/>
    <lineage>
        <taxon>Eukaryota</taxon>
        <taxon>Viridiplantae</taxon>
        <taxon>Chlorophyta</taxon>
        <taxon>Pyramimonadophyceae</taxon>
        <taxon>Pyramimonadales</taxon>
        <taxon>Pyramimonadaceae</taxon>
        <taxon>Cymbomonas</taxon>
    </lineage>
</organism>
<evidence type="ECO:0000313" key="2">
    <source>
        <dbReference type="Proteomes" id="UP001190700"/>
    </source>
</evidence>
<sequence length="70" mass="7874">MSRLASNSALAHSGYQGPITFESFSSRVVSPLLSNTLCVWRDLWDDSEETAKQAKNFIDLQWDAAHQFTP</sequence>
<proteinExistence type="predicted"/>
<protein>
    <submittedName>
        <fullName evidence="1">Uncharacterized protein</fullName>
    </submittedName>
</protein>
<gene>
    <name evidence="1" type="ORF">CYMTET_32774</name>
</gene>
<evidence type="ECO:0000313" key="1">
    <source>
        <dbReference type="EMBL" id="KAK3258171.1"/>
    </source>
</evidence>
<keyword evidence="2" id="KW-1185">Reference proteome</keyword>